<dbReference type="NCBIfam" id="TIGR01451">
    <property type="entry name" value="B_ant_repeat"/>
    <property type="match status" value="1"/>
</dbReference>
<dbReference type="Pfam" id="PF24595">
    <property type="entry name" value="DUF7619"/>
    <property type="match status" value="1"/>
</dbReference>
<dbReference type="InterPro" id="IPR055353">
    <property type="entry name" value="DUF7619"/>
</dbReference>
<gene>
    <name evidence="6" type="ORF">HZF10_03190</name>
</gene>
<reference evidence="6 7" key="1">
    <citation type="submission" date="2020-07" db="EMBL/GenBank/DDBJ databases">
        <authorList>
            <person name="Sun Q."/>
        </authorList>
    </citation>
    <scope>NUCLEOTIDE SEQUENCE [LARGE SCALE GENOMIC DNA]</scope>
    <source>
        <strain evidence="6 7">MAH-1</strain>
    </source>
</reference>
<protein>
    <submittedName>
        <fullName evidence="6">T9SS type A sorting domain-containing protein</fullName>
    </submittedName>
</protein>
<dbReference type="InterPro" id="IPR032675">
    <property type="entry name" value="LRR_dom_sf"/>
</dbReference>
<dbReference type="Gene3D" id="3.80.10.10">
    <property type="entry name" value="Ribonuclease Inhibitor"/>
    <property type="match status" value="1"/>
</dbReference>
<dbReference type="Proteomes" id="UP000535020">
    <property type="component" value="Unassembled WGS sequence"/>
</dbReference>
<evidence type="ECO:0000256" key="1">
    <source>
        <dbReference type="ARBA" id="ARBA00022614"/>
    </source>
</evidence>
<dbReference type="PANTHER" id="PTHR24366:SF96">
    <property type="entry name" value="LEUCINE RICH REPEAT CONTAINING 53"/>
    <property type="match status" value="1"/>
</dbReference>
<dbReference type="AlphaFoldDB" id="A0A7Y8XZN6"/>
<evidence type="ECO:0000313" key="7">
    <source>
        <dbReference type="Proteomes" id="UP000535020"/>
    </source>
</evidence>
<dbReference type="RefSeq" id="WP_176004731.1">
    <property type="nucleotide sequence ID" value="NZ_JABWMI010000005.1"/>
</dbReference>
<comment type="caution">
    <text evidence="6">The sequence shown here is derived from an EMBL/GenBank/DDBJ whole genome shotgun (WGS) entry which is preliminary data.</text>
</comment>
<dbReference type="InterPro" id="IPR003591">
    <property type="entry name" value="Leu-rich_rpt_typical-subtyp"/>
</dbReference>
<evidence type="ECO:0000259" key="5">
    <source>
        <dbReference type="Pfam" id="PF24595"/>
    </source>
</evidence>
<evidence type="ECO:0000256" key="2">
    <source>
        <dbReference type="ARBA" id="ARBA00022729"/>
    </source>
</evidence>
<dbReference type="SUPFAM" id="SSF52058">
    <property type="entry name" value="L domain-like"/>
    <property type="match status" value="1"/>
</dbReference>
<dbReference type="InterPro" id="IPR047589">
    <property type="entry name" value="DUF11_rpt"/>
</dbReference>
<organism evidence="6 7">
    <name type="scientific">Flavobacterium agri</name>
    <dbReference type="NCBI Taxonomy" id="2743471"/>
    <lineage>
        <taxon>Bacteria</taxon>
        <taxon>Pseudomonadati</taxon>
        <taxon>Bacteroidota</taxon>
        <taxon>Flavobacteriia</taxon>
        <taxon>Flavobacteriales</taxon>
        <taxon>Flavobacteriaceae</taxon>
        <taxon>Flavobacterium</taxon>
    </lineage>
</organism>
<dbReference type="Pfam" id="PF18962">
    <property type="entry name" value="Por_Secre_tail"/>
    <property type="match status" value="1"/>
</dbReference>
<feature type="domain" description="DUF7619" evidence="5">
    <location>
        <begin position="575"/>
        <end position="703"/>
    </location>
</feature>
<keyword evidence="1" id="KW-0433">Leucine-rich repeat</keyword>
<dbReference type="InterPro" id="IPR026444">
    <property type="entry name" value="Secre_tail"/>
</dbReference>
<evidence type="ECO:0000259" key="4">
    <source>
        <dbReference type="Pfam" id="PF18962"/>
    </source>
</evidence>
<feature type="domain" description="Secretion system C-terminal sorting" evidence="4">
    <location>
        <begin position="722"/>
        <end position="792"/>
    </location>
</feature>
<evidence type="ECO:0000256" key="3">
    <source>
        <dbReference type="ARBA" id="ARBA00022737"/>
    </source>
</evidence>
<dbReference type="SMART" id="SM00369">
    <property type="entry name" value="LRR_TYP"/>
    <property type="match status" value="4"/>
</dbReference>
<sequence>MKNNYLLLLLLFAVGVKAQIISIPDAQFKAKLLSGECTFDSSDNPFQIDANGNNEIEQSEALTVSRISIYNAIPKIQSFAGVEYFTNLTEFRTSEQNVSTLDVSALSSLTLLEIYNSHLTSVNVSGLSNLEYINVSGNEIGTLDLNGLTSLENLQVYNNNLTTLDVHSLSALKYFEGASNDIHSIDFSNLSNLITLRMDDNNLQNLNLSGCTSLEQLLCPSNDIATIDVSGLPSLRIIWMAYNLLTTIDVSQNPLLWNLDVQHNNIGTIDVSQNTMLEHLVCNDNALVSIFAKNGTDETSFQFFDNPNLQYICADESQVAAIGTLASNLFYDTVVNSYCTFVPGGEFYTVNGTARFNPSTEACDTGNAEIPFFKLGLSATNVSGQLTADLNGSYTMPLQAGIHTLFPMLENPNYFNVSPSSVTVDFPTQSSPFAQDFCVSANGSHPDLEVVVFALQTFRPGFENQLKIVYKNKGTEAQSGSVTFAFDSTLSQIVTVTPTETSQTASIWSWNFSDLQPFETREINLILLLNTPTDTPSLNSGDILHFTASVTGNPSDETPLDNTAQINPVVVNSLDPNDKICLEGNVVGSDKIGEYVHYMIRFENTGTAPAQNVVISDTIDPTRFDMNSLVTLSASHDFFTRFVGMRTDFVFENINLAFEDGLNDGYIVFKVKTLPTLSPGNFLINSAGIFFDYNVPIPTGSAITFIQALSDPDFEFNDYFSLYPNPASDTISIHAKDASIIESLDVYDIMGRQVLSIADPRSLNAIDVSKLKTGTYFVRITSDKGKANAKFIKK</sequence>
<keyword evidence="2" id="KW-0732">Signal</keyword>
<dbReference type="PANTHER" id="PTHR24366">
    <property type="entry name" value="IG(IMMUNOGLOBULIN) AND LRR(LEUCINE RICH REPEAT) DOMAINS"/>
    <property type="match status" value="1"/>
</dbReference>
<keyword evidence="3" id="KW-0677">Repeat</keyword>
<evidence type="ECO:0000313" key="6">
    <source>
        <dbReference type="EMBL" id="NYA69911.1"/>
    </source>
</evidence>
<accession>A0A7Y8XZN6</accession>
<keyword evidence="7" id="KW-1185">Reference proteome</keyword>
<dbReference type="NCBIfam" id="TIGR04183">
    <property type="entry name" value="Por_Secre_tail"/>
    <property type="match status" value="1"/>
</dbReference>
<proteinExistence type="predicted"/>
<dbReference type="EMBL" id="JACBJI010000001">
    <property type="protein sequence ID" value="NYA69911.1"/>
    <property type="molecule type" value="Genomic_DNA"/>
</dbReference>
<name>A0A7Y8XZN6_9FLAO</name>